<dbReference type="Gene3D" id="1.10.287.950">
    <property type="entry name" value="Methyl-accepting chemotaxis protein"/>
    <property type="match status" value="1"/>
</dbReference>
<feature type="coiled-coil region" evidence="5">
    <location>
        <begin position="358"/>
        <end position="385"/>
    </location>
</feature>
<evidence type="ECO:0000256" key="3">
    <source>
        <dbReference type="ARBA" id="ARBA00023224"/>
    </source>
</evidence>
<keyword evidence="6" id="KW-1133">Transmembrane helix</keyword>
<comment type="subcellular location">
    <subcellularLocation>
        <location evidence="1">Cell inner membrane</location>
        <topology evidence="1">Multi-pass membrane protein</topology>
    </subcellularLocation>
</comment>
<dbReference type="Pfam" id="PF00015">
    <property type="entry name" value="MCPsignal"/>
    <property type="match status" value="1"/>
</dbReference>
<dbReference type="FunFam" id="1.10.287.950:FF:000001">
    <property type="entry name" value="Methyl-accepting chemotaxis sensory transducer"/>
    <property type="match status" value="1"/>
</dbReference>
<dbReference type="InterPro" id="IPR004090">
    <property type="entry name" value="Chemotax_Me-accpt_rcpt"/>
</dbReference>
<evidence type="ECO:0000256" key="6">
    <source>
        <dbReference type="SAM" id="Phobius"/>
    </source>
</evidence>
<keyword evidence="5" id="KW-0175">Coiled coil</keyword>
<feature type="domain" description="Methyl-accepting transducer" evidence="7">
    <location>
        <begin position="287"/>
        <end position="523"/>
    </location>
</feature>
<reference evidence="10" key="1">
    <citation type="submission" date="2018-06" db="EMBL/GenBank/DDBJ databases">
        <authorList>
            <person name="Zhirakovskaya E."/>
        </authorList>
    </citation>
    <scope>NUCLEOTIDE SEQUENCE</scope>
</reference>
<dbReference type="EMBL" id="UOFZ01000163">
    <property type="protein sequence ID" value="VAX14184.1"/>
    <property type="molecule type" value="Genomic_DNA"/>
</dbReference>
<evidence type="ECO:0000259" key="7">
    <source>
        <dbReference type="PROSITE" id="PS50111"/>
    </source>
</evidence>
<dbReference type="AlphaFoldDB" id="A0A3B1BQR4"/>
<dbReference type="PROSITE" id="PS50885">
    <property type="entry name" value="HAMP"/>
    <property type="match status" value="1"/>
</dbReference>
<proteinExistence type="inferred from homology"/>
<feature type="domain" description="T-SNARE coiled-coil homology" evidence="8">
    <location>
        <begin position="474"/>
        <end position="536"/>
    </location>
</feature>
<dbReference type="GO" id="GO:0004888">
    <property type="term" value="F:transmembrane signaling receptor activity"/>
    <property type="evidence" value="ECO:0007669"/>
    <property type="project" value="InterPro"/>
</dbReference>
<dbReference type="CDD" id="cd06225">
    <property type="entry name" value="HAMP"/>
    <property type="match status" value="1"/>
</dbReference>
<gene>
    <name evidence="10" type="ORF">MNBD_GAMMA24-2668</name>
</gene>
<organism evidence="10">
    <name type="scientific">hydrothermal vent metagenome</name>
    <dbReference type="NCBI Taxonomy" id="652676"/>
    <lineage>
        <taxon>unclassified sequences</taxon>
        <taxon>metagenomes</taxon>
        <taxon>ecological metagenomes</taxon>
    </lineage>
</organism>
<dbReference type="PROSITE" id="PS50111">
    <property type="entry name" value="CHEMOTAXIS_TRANSDUC_2"/>
    <property type="match status" value="1"/>
</dbReference>
<dbReference type="SMART" id="SM00304">
    <property type="entry name" value="HAMP"/>
    <property type="match status" value="2"/>
</dbReference>
<comment type="similarity">
    <text evidence="4">Belongs to the methyl-accepting chemotaxis (MCP) protein family.</text>
</comment>
<feature type="coiled-coil region" evidence="5">
    <location>
        <begin position="159"/>
        <end position="191"/>
    </location>
</feature>
<keyword evidence="6" id="KW-0472">Membrane</keyword>
<evidence type="ECO:0000259" key="8">
    <source>
        <dbReference type="PROSITE" id="PS50192"/>
    </source>
</evidence>
<dbReference type="Pfam" id="PF00672">
    <property type="entry name" value="HAMP"/>
    <property type="match status" value="1"/>
</dbReference>
<protein>
    <submittedName>
        <fullName evidence="10">Methyl-accepting chemotaxis sensor/transducer protein</fullName>
    </submittedName>
</protein>
<keyword evidence="2" id="KW-0997">Cell inner membrane</keyword>
<evidence type="ECO:0000256" key="1">
    <source>
        <dbReference type="ARBA" id="ARBA00004429"/>
    </source>
</evidence>
<keyword evidence="3" id="KW-0807">Transducer</keyword>
<evidence type="ECO:0000313" key="10">
    <source>
        <dbReference type="EMBL" id="VAX14184.1"/>
    </source>
</evidence>
<dbReference type="PROSITE" id="PS50192">
    <property type="entry name" value="T_SNARE"/>
    <property type="match status" value="1"/>
</dbReference>
<dbReference type="InterPro" id="IPR004089">
    <property type="entry name" value="MCPsignal_dom"/>
</dbReference>
<dbReference type="GO" id="GO:0006935">
    <property type="term" value="P:chemotaxis"/>
    <property type="evidence" value="ECO:0007669"/>
    <property type="project" value="InterPro"/>
</dbReference>
<dbReference type="SMART" id="SM00283">
    <property type="entry name" value="MA"/>
    <property type="match status" value="1"/>
</dbReference>
<name>A0A3B1BQR4_9ZZZZ</name>
<dbReference type="GO" id="GO:0005886">
    <property type="term" value="C:plasma membrane"/>
    <property type="evidence" value="ECO:0007669"/>
    <property type="project" value="UniProtKB-SubCell"/>
</dbReference>
<evidence type="ECO:0000256" key="5">
    <source>
        <dbReference type="SAM" id="Coils"/>
    </source>
</evidence>
<feature type="domain" description="HAMP" evidence="9">
    <location>
        <begin position="246"/>
        <end position="282"/>
    </location>
</feature>
<dbReference type="InterPro" id="IPR000727">
    <property type="entry name" value="T_SNARE_dom"/>
</dbReference>
<accession>A0A3B1BQR4</accession>
<keyword evidence="6" id="KW-0812">Transmembrane</keyword>
<evidence type="ECO:0000259" key="9">
    <source>
        <dbReference type="PROSITE" id="PS50885"/>
    </source>
</evidence>
<sequence length="559" mass="60317">MKQFLKNLSLRTKLLGNSGVLLMLLVISSTYAIYAMNNIGCELSAIADQDIPLTEKLTAIATQQQKQVLQFERSLHYGAIQPKTNNDTTHFNEAVKAFNNGTENIKLTLAEARSILALAKKITSGSALKKIESVGPALNDVEQQHQNYVQHVHSTFAAIRQGNINLAEQQANRVEQEENRLDKTLDSLLDKIGHFTEASAQRADNHEVAATSTLGIISLMSIIFGVIVSLFIASFVVSAIRKTIVIASGDLSQSIEVDSKDEIGELLHAMNGMRQKLLGMLSQISGTTEQLSSASEEMSSITNQSSAIIEQQRSETEQVATAMNEMTATVQEVAGNINNTAMAASEANQYTDNGSRVVKQAVEQINKLADQIEHASQTIHDLEQHSKDISSVMDVITGIAEQTNLLALNAAIEAARAGEQGRGFAVVADEVRTLAGRTQESTKDINQMIEKLQGGSRQAVLVMEQSREQARAAVEHASESGNAFSTIADAVRRINDMSTQIASAAEEQGAVSEEINHNIVQINNMANQTASGAEETSVASKDLARMASELQGLVAQFSA</sequence>
<feature type="transmembrane region" description="Helical" evidence="6">
    <location>
        <begin position="12"/>
        <end position="34"/>
    </location>
</feature>
<dbReference type="CDD" id="cd11386">
    <property type="entry name" value="MCP_signal"/>
    <property type="match status" value="1"/>
</dbReference>
<dbReference type="PANTHER" id="PTHR32089">
    <property type="entry name" value="METHYL-ACCEPTING CHEMOTAXIS PROTEIN MCPB"/>
    <property type="match status" value="1"/>
</dbReference>
<dbReference type="PRINTS" id="PR00260">
    <property type="entry name" value="CHEMTRNSDUCR"/>
</dbReference>
<evidence type="ECO:0000256" key="2">
    <source>
        <dbReference type="ARBA" id="ARBA00022519"/>
    </source>
</evidence>
<keyword evidence="2" id="KW-1003">Cell membrane</keyword>
<dbReference type="InterPro" id="IPR003660">
    <property type="entry name" value="HAMP_dom"/>
</dbReference>
<evidence type="ECO:0000256" key="4">
    <source>
        <dbReference type="ARBA" id="ARBA00029447"/>
    </source>
</evidence>
<dbReference type="GO" id="GO:0007165">
    <property type="term" value="P:signal transduction"/>
    <property type="evidence" value="ECO:0007669"/>
    <property type="project" value="UniProtKB-KW"/>
</dbReference>
<dbReference type="PANTHER" id="PTHR32089:SF112">
    <property type="entry name" value="LYSOZYME-LIKE PROTEIN-RELATED"/>
    <property type="match status" value="1"/>
</dbReference>
<feature type="transmembrane region" description="Helical" evidence="6">
    <location>
        <begin position="214"/>
        <end position="237"/>
    </location>
</feature>
<dbReference type="SUPFAM" id="SSF58104">
    <property type="entry name" value="Methyl-accepting chemotaxis protein (MCP) signaling domain"/>
    <property type="match status" value="1"/>
</dbReference>